<name>A0A2I5HHF6_SALDZ</name>
<evidence type="ECO:0000313" key="12">
    <source>
        <dbReference type="EMBL" id="MIE72131.1"/>
    </source>
</evidence>
<organism evidence="9 13">
    <name type="scientific">Salmonella diarizonae</name>
    <dbReference type="NCBI Taxonomy" id="59204"/>
    <lineage>
        <taxon>Bacteria</taxon>
        <taxon>Pseudomonadati</taxon>
        <taxon>Pseudomonadota</taxon>
        <taxon>Gammaproteobacteria</taxon>
        <taxon>Enterobacterales</taxon>
        <taxon>Enterobacteriaceae</taxon>
        <taxon>Salmonella</taxon>
    </lineage>
</organism>
<evidence type="ECO:0000256" key="4">
    <source>
        <dbReference type="ARBA" id="ARBA00022519"/>
    </source>
</evidence>
<dbReference type="Proteomes" id="UP000839735">
    <property type="component" value="Unassembled WGS sequence"/>
</dbReference>
<evidence type="ECO:0000256" key="7">
    <source>
        <dbReference type="ARBA" id="ARBA00023136"/>
    </source>
</evidence>
<dbReference type="EMBL" id="AAIBIC010000028">
    <property type="protein sequence ID" value="ECC3916230.1"/>
    <property type="molecule type" value="Genomic_DNA"/>
</dbReference>
<dbReference type="GO" id="GO:0005886">
    <property type="term" value="C:plasma membrane"/>
    <property type="evidence" value="ECO:0007669"/>
    <property type="project" value="UniProtKB-SubCell"/>
</dbReference>
<dbReference type="EMBL" id="AAIYJF010000002">
    <property type="protein sequence ID" value="ECJ4376303.1"/>
    <property type="molecule type" value="Genomic_DNA"/>
</dbReference>
<keyword evidence="3" id="KW-1003">Cell membrane</keyword>
<reference evidence="9 13" key="1">
    <citation type="submission" date="2017-09" db="EMBL/GenBank/DDBJ databases">
        <title>Complete genome of Salmonella enterica subsp. diarizonae isolated from stool of a patient with bacterial enteropathy.</title>
        <authorList>
            <person name="Zhou J."/>
            <person name="Chen Q."/>
            <person name="Guo L."/>
            <person name="Fan J."/>
        </authorList>
    </citation>
    <scope>NUCLEOTIDE SEQUENCE [LARGE SCALE GENOMIC DNA]</scope>
    <source>
        <strain evidence="9 13">HZS154</strain>
    </source>
</reference>
<sequence length="77" mass="9150">MSKKRAYCARFFLWLARMPDMSLYQKMLVFYAVMAVISFLITWFLTHDKKRIRFLSAFLVGATWPISFPVALLFSLF</sequence>
<evidence type="ECO:0000313" key="10">
    <source>
        <dbReference type="EMBL" id="ECC3916230.1"/>
    </source>
</evidence>
<dbReference type="AlphaFoldDB" id="A0A2I5HHF6"/>
<evidence type="ECO:0000256" key="1">
    <source>
        <dbReference type="ARBA" id="ARBA00004429"/>
    </source>
</evidence>
<keyword evidence="4" id="KW-0997">Cell inner membrane</keyword>
<keyword evidence="5 8" id="KW-0812">Transmembrane</keyword>
<feature type="transmembrane region" description="Helical" evidence="8">
    <location>
        <begin position="52"/>
        <end position="76"/>
    </location>
</feature>
<keyword evidence="7 8" id="KW-0472">Membrane</keyword>
<evidence type="ECO:0000256" key="3">
    <source>
        <dbReference type="ARBA" id="ARBA00022475"/>
    </source>
</evidence>
<dbReference type="InterPro" id="IPR019689">
    <property type="entry name" value="Toxin_GhoT/OrtT"/>
</dbReference>
<dbReference type="Proteomes" id="UP000230639">
    <property type="component" value="Chromosome"/>
</dbReference>
<reference evidence="12" key="3">
    <citation type="submission" date="2018-08" db="EMBL/GenBank/DDBJ databases">
        <authorList>
            <consortium name="GenomeTrakr network: Whole genome sequencing for foodborne pathogen traceback"/>
        </authorList>
    </citation>
    <scope>NUCLEOTIDE SEQUENCE [LARGE SCALE GENOMIC DNA]</scope>
    <source>
        <strain evidence="12">FMA0132</strain>
    </source>
</reference>
<comment type="subcellular location">
    <subcellularLocation>
        <location evidence="1">Cell inner membrane</location>
        <topology evidence="1">Multi-pass membrane protein</topology>
    </subcellularLocation>
</comment>
<evidence type="ECO:0000256" key="8">
    <source>
        <dbReference type="SAM" id="Phobius"/>
    </source>
</evidence>
<gene>
    <name evidence="9" type="ORF">CNQ75_09400</name>
    <name evidence="10" type="ORF">CTQ69_20035</name>
    <name evidence="11" type="ORF">DLB95_02960</name>
    <name evidence="12" type="ORF">EL06_22640</name>
</gene>
<evidence type="ECO:0000313" key="9">
    <source>
        <dbReference type="EMBL" id="ATW54711.1"/>
    </source>
</evidence>
<proteinExistence type="inferred from homology"/>
<accession>A0A2I5HHF6</accession>
<keyword evidence="6 8" id="KW-1133">Transmembrane helix</keyword>
<protein>
    <submittedName>
        <fullName evidence="9">GhoT/OrtT family toxin</fullName>
    </submittedName>
</protein>
<evidence type="ECO:0000256" key="2">
    <source>
        <dbReference type="ARBA" id="ARBA00010408"/>
    </source>
</evidence>
<dbReference type="Proteomes" id="UP000885362">
    <property type="component" value="Unassembled WGS sequence"/>
</dbReference>
<dbReference type="EMBL" id="RSHK01000029">
    <property type="protein sequence ID" value="MIE72131.1"/>
    <property type="molecule type" value="Genomic_DNA"/>
</dbReference>
<evidence type="ECO:0000313" key="13">
    <source>
        <dbReference type="Proteomes" id="UP000230639"/>
    </source>
</evidence>
<dbReference type="EMBL" id="CP023345">
    <property type="protein sequence ID" value="ATW54711.1"/>
    <property type="molecule type" value="Genomic_DNA"/>
</dbReference>
<reference evidence="11" key="2">
    <citation type="submission" date="2018-05" db="EMBL/GenBank/DDBJ databases">
        <authorList>
            <person name="Ashton P.M."/>
            <person name="Dallman T."/>
            <person name="Nair S."/>
            <person name="De Pinna E."/>
            <person name="Peters T."/>
            <person name="Grant K."/>
        </authorList>
    </citation>
    <scope>NUCLEOTIDE SEQUENCE [LARGE SCALE GENOMIC DNA]</scope>
    <source>
        <strain evidence="10">294779</strain>
        <strain evidence="11">474878</strain>
    </source>
</reference>
<feature type="transmembrane region" description="Helical" evidence="8">
    <location>
        <begin position="27"/>
        <end position="46"/>
    </location>
</feature>
<evidence type="ECO:0000256" key="5">
    <source>
        <dbReference type="ARBA" id="ARBA00022692"/>
    </source>
</evidence>
<comment type="similarity">
    <text evidence="2">Belongs to the GhoT/OrtT toxin family.</text>
</comment>
<evidence type="ECO:0000256" key="6">
    <source>
        <dbReference type="ARBA" id="ARBA00022989"/>
    </source>
</evidence>
<dbReference type="Proteomes" id="UP000839781">
    <property type="component" value="Unassembled WGS sequence"/>
</dbReference>
<dbReference type="Pfam" id="PF10753">
    <property type="entry name" value="Toxin_GhoT_OrtT"/>
    <property type="match status" value="1"/>
</dbReference>
<evidence type="ECO:0000313" key="11">
    <source>
        <dbReference type="EMBL" id="ECJ4376303.1"/>
    </source>
</evidence>